<dbReference type="OrthoDB" id="2356263at2"/>
<reference evidence="6" key="1">
    <citation type="submission" date="2015-02" db="EMBL/GenBank/DDBJ databases">
        <title>Draft Genome of Frankia sp. CpI1-S.</title>
        <authorList>
            <person name="Oshone R.T."/>
            <person name="Ngom M."/>
            <person name="Ghodhbane-Gtari F."/>
            <person name="Gtari M."/>
            <person name="Morris K."/>
            <person name="Thomas K."/>
            <person name="Sen A."/>
            <person name="Tisa L.S."/>
        </authorList>
    </citation>
    <scope>NUCLEOTIDE SEQUENCE [LARGE SCALE GENOMIC DNA]</scope>
    <source>
        <strain evidence="6">CpI1-S</strain>
    </source>
</reference>
<dbReference type="Gene3D" id="1.10.357.10">
    <property type="entry name" value="Tetracycline Repressor, domain 2"/>
    <property type="match status" value="1"/>
</dbReference>
<name>A0A0D8BHC2_9ACTN</name>
<proteinExistence type="predicted"/>
<dbReference type="EMBL" id="JYFN01000014">
    <property type="protein sequence ID" value="KJE23369.1"/>
    <property type="molecule type" value="Genomic_DNA"/>
</dbReference>
<keyword evidence="6" id="KW-1185">Reference proteome</keyword>
<dbReference type="GO" id="GO:0003677">
    <property type="term" value="F:DNA binding"/>
    <property type="evidence" value="ECO:0007669"/>
    <property type="project" value="UniProtKB-UniRule"/>
</dbReference>
<organism evidence="5 6">
    <name type="scientific">Frankia torreyi</name>
    <dbReference type="NCBI Taxonomy" id="1856"/>
    <lineage>
        <taxon>Bacteria</taxon>
        <taxon>Bacillati</taxon>
        <taxon>Actinomycetota</taxon>
        <taxon>Actinomycetes</taxon>
        <taxon>Frankiales</taxon>
        <taxon>Frankiaceae</taxon>
        <taxon>Frankia</taxon>
    </lineage>
</organism>
<sequence>MSGEHTRRDLLLAAERLFAAGGIDGPSMREISKAAGQLNTSALQYHFGDRQAVLAAIIDRHHRDIETHRLGLLDALELDGEPPGELDGEPAGELDGEPAGEPAGEPGLRALAAALVLPQAARLDHHDGGPEYLQIIAEVTARPERFAASFAAASAAPSMVRWRALVTPFLPPAAVGPPLHRRFAAIRFLNGELATRAREHHRPDHRLFASHLVDLVTAILAAPVSAQTSRHIHSGTPSPADR</sequence>
<dbReference type="InterPro" id="IPR001647">
    <property type="entry name" value="HTH_TetR"/>
</dbReference>
<comment type="caution">
    <text evidence="5">The sequence shown here is derived from an EMBL/GenBank/DDBJ whole genome shotgun (WGS) entry which is preliminary data.</text>
</comment>
<evidence type="ECO:0000259" key="4">
    <source>
        <dbReference type="PROSITE" id="PS50977"/>
    </source>
</evidence>
<keyword evidence="1 2" id="KW-0238">DNA-binding</keyword>
<dbReference type="PATRIC" id="fig|1502723.3.peg.1350"/>
<evidence type="ECO:0000256" key="1">
    <source>
        <dbReference type="ARBA" id="ARBA00023125"/>
    </source>
</evidence>
<dbReference type="InterPro" id="IPR009057">
    <property type="entry name" value="Homeodomain-like_sf"/>
</dbReference>
<evidence type="ECO:0000313" key="5">
    <source>
        <dbReference type="EMBL" id="KJE23369.1"/>
    </source>
</evidence>
<dbReference type="SUPFAM" id="SSF46689">
    <property type="entry name" value="Homeodomain-like"/>
    <property type="match status" value="1"/>
</dbReference>
<evidence type="ECO:0000313" key="6">
    <source>
        <dbReference type="Proteomes" id="UP000032545"/>
    </source>
</evidence>
<dbReference type="AlphaFoldDB" id="A0A0D8BHC2"/>
<feature type="compositionally biased region" description="Acidic residues" evidence="3">
    <location>
        <begin position="79"/>
        <end position="98"/>
    </location>
</feature>
<feature type="region of interest" description="Disordered" evidence="3">
    <location>
        <begin position="79"/>
        <end position="105"/>
    </location>
</feature>
<dbReference type="Pfam" id="PF00440">
    <property type="entry name" value="TetR_N"/>
    <property type="match status" value="1"/>
</dbReference>
<reference evidence="5 6" key="2">
    <citation type="journal article" date="2016" name="Genome Announc.">
        <title>Permanent Draft Genome Sequences for Two Variants of Frankia sp. Strain CpI1, the First Frankia Strain Isolated from Root Nodules of Comptonia peregrina.</title>
        <authorList>
            <person name="Oshone R."/>
            <person name="Hurst S.G.IV."/>
            <person name="Abebe-Akele F."/>
            <person name="Simpson S."/>
            <person name="Morris K."/>
            <person name="Thomas W.K."/>
            <person name="Tisa L.S."/>
        </authorList>
    </citation>
    <scope>NUCLEOTIDE SEQUENCE [LARGE SCALE GENOMIC DNA]</scope>
    <source>
        <strain evidence="6">CpI1-S</strain>
    </source>
</reference>
<evidence type="ECO:0000256" key="3">
    <source>
        <dbReference type="SAM" id="MobiDB-lite"/>
    </source>
</evidence>
<dbReference type="RefSeq" id="WP_044884976.1">
    <property type="nucleotide sequence ID" value="NZ_JYFN01000014.1"/>
</dbReference>
<evidence type="ECO:0000256" key="2">
    <source>
        <dbReference type="PROSITE-ProRule" id="PRU00335"/>
    </source>
</evidence>
<dbReference type="Proteomes" id="UP000032545">
    <property type="component" value="Unassembled WGS sequence"/>
</dbReference>
<feature type="domain" description="HTH tetR-type" evidence="4">
    <location>
        <begin position="4"/>
        <end position="65"/>
    </location>
</feature>
<protein>
    <submittedName>
        <fullName evidence="5">Transcriptional regulator, TetR family</fullName>
    </submittedName>
</protein>
<dbReference type="PROSITE" id="PS50977">
    <property type="entry name" value="HTH_TETR_2"/>
    <property type="match status" value="1"/>
</dbReference>
<accession>A0A0D8BHC2</accession>
<comment type="caution">
    <text evidence="2">Lacks conserved residue(s) required for the propagation of feature annotation.</text>
</comment>
<gene>
    <name evidence="5" type="ORF">FF36_02327</name>
</gene>